<dbReference type="InterPro" id="IPR005119">
    <property type="entry name" value="LysR_subst-bd"/>
</dbReference>
<dbReference type="GO" id="GO:0003700">
    <property type="term" value="F:DNA-binding transcription factor activity"/>
    <property type="evidence" value="ECO:0007669"/>
    <property type="project" value="InterPro"/>
</dbReference>
<dbReference type="GO" id="GO:0003677">
    <property type="term" value="F:DNA binding"/>
    <property type="evidence" value="ECO:0007669"/>
    <property type="project" value="UniProtKB-KW"/>
</dbReference>
<evidence type="ECO:0000313" key="7">
    <source>
        <dbReference type="Proteomes" id="UP000182932"/>
    </source>
</evidence>
<comment type="similarity">
    <text evidence="1">Belongs to the LysR transcriptional regulatory family.</text>
</comment>
<dbReference type="CDD" id="cd05466">
    <property type="entry name" value="PBP2_LTTR_substrate"/>
    <property type="match status" value="1"/>
</dbReference>
<comment type="caution">
    <text evidence="6">The sequence shown here is derived from an EMBL/GenBank/DDBJ whole genome shotgun (WGS) entry which is preliminary data.</text>
</comment>
<dbReference type="PANTHER" id="PTHR30419:SF8">
    <property type="entry name" value="NITROGEN ASSIMILATION TRANSCRIPTIONAL ACTIVATOR-RELATED"/>
    <property type="match status" value="1"/>
</dbReference>
<dbReference type="InterPro" id="IPR000847">
    <property type="entry name" value="LysR_HTH_N"/>
</dbReference>
<sequence length="295" mass="32402">MQSRLLKSFLAVADKSSITEAAAALNVSQPALTKSIKQLEADLGVTLFERTSTGVSLTRFGSVLQHHAKIMENEYRHALSRIDDLKGGRKGTIRIGAGPIWLVAILPPIIARFQRENPDVDISLLGGVIDTLVPDLLNGDLDIICVSLDFPNRPEIAKQPLINVRNVLIADPSHPLAKRRDLSPAAIHGYPWMMLRSDYVGNERIASFFATHGLSPPNIAFETTSIHSLLQGLRNGHYIAHVPDRMLPLANSMGLEELRLNQTIWETPAGVAWRTGARPSASIQKFMTILSEQTS</sequence>
<dbReference type="Pfam" id="PF00126">
    <property type="entry name" value="HTH_1"/>
    <property type="match status" value="1"/>
</dbReference>
<dbReference type="EMBL" id="FNYY01000024">
    <property type="protein sequence ID" value="SEK07427.1"/>
    <property type="molecule type" value="Genomic_DNA"/>
</dbReference>
<dbReference type="InterPro" id="IPR036388">
    <property type="entry name" value="WH-like_DNA-bd_sf"/>
</dbReference>
<dbReference type="Gene3D" id="3.40.190.290">
    <property type="match status" value="1"/>
</dbReference>
<dbReference type="SUPFAM" id="SSF46785">
    <property type="entry name" value="Winged helix' DNA-binding domain"/>
    <property type="match status" value="1"/>
</dbReference>
<dbReference type="InterPro" id="IPR036390">
    <property type="entry name" value="WH_DNA-bd_sf"/>
</dbReference>
<feature type="domain" description="HTH lysR-type" evidence="5">
    <location>
        <begin position="1"/>
        <end position="58"/>
    </location>
</feature>
<keyword evidence="7" id="KW-1185">Reference proteome</keyword>
<dbReference type="FunFam" id="1.10.10.10:FF:000001">
    <property type="entry name" value="LysR family transcriptional regulator"/>
    <property type="match status" value="1"/>
</dbReference>
<gene>
    <name evidence="6" type="ORF">SAMN04487940_12448</name>
</gene>
<dbReference type="PROSITE" id="PS50931">
    <property type="entry name" value="HTH_LYSR"/>
    <property type="match status" value="1"/>
</dbReference>
<dbReference type="Gene3D" id="1.10.10.10">
    <property type="entry name" value="Winged helix-like DNA-binding domain superfamily/Winged helix DNA-binding domain"/>
    <property type="match status" value="1"/>
</dbReference>
<proteinExistence type="inferred from homology"/>
<dbReference type="SUPFAM" id="SSF53850">
    <property type="entry name" value="Periplasmic binding protein-like II"/>
    <property type="match status" value="1"/>
</dbReference>
<dbReference type="PANTHER" id="PTHR30419">
    <property type="entry name" value="HTH-TYPE TRANSCRIPTIONAL REGULATOR YBHD"/>
    <property type="match status" value="1"/>
</dbReference>
<organism evidence="6 7">
    <name type="scientific">Marinovum algicola</name>
    <dbReference type="NCBI Taxonomy" id="42444"/>
    <lineage>
        <taxon>Bacteria</taxon>
        <taxon>Pseudomonadati</taxon>
        <taxon>Pseudomonadota</taxon>
        <taxon>Alphaproteobacteria</taxon>
        <taxon>Rhodobacterales</taxon>
        <taxon>Roseobacteraceae</taxon>
        <taxon>Marinovum</taxon>
    </lineage>
</organism>
<evidence type="ECO:0000313" key="6">
    <source>
        <dbReference type="EMBL" id="SEK07427.1"/>
    </source>
</evidence>
<dbReference type="GeneID" id="80820665"/>
<keyword evidence="2" id="KW-0805">Transcription regulation</keyword>
<dbReference type="GO" id="GO:0005829">
    <property type="term" value="C:cytosol"/>
    <property type="evidence" value="ECO:0007669"/>
    <property type="project" value="TreeGrafter"/>
</dbReference>
<reference evidence="6 7" key="1">
    <citation type="submission" date="2016-10" db="EMBL/GenBank/DDBJ databases">
        <authorList>
            <person name="Varghese N."/>
            <person name="Submissions S."/>
        </authorList>
    </citation>
    <scope>NUCLEOTIDE SEQUENCE [LARGE SCALE GENOMIC DNA]</scope>
    <source>
        <strain evidence="6 7">FF3</strain>
    </source>
</reference>
<protein>
    <submittedName>
        <fullName evidence="6">LysR family transcriptional regulator, cyn operon transcriptional activator</fullName>
    </submittedName>
</protein>
<evidence type="ECO:0000256" key="4">
    <source>
        <dbReference type="ARBA" id="ARBA00023163"/>
    </source>
</evidence>
<dbReference type="Proteomes" id="UP000182932">
    <property type="component" value="Unassembled WGS sequence"/>
</dbReference>
<keyword evidence="3" id="KW-0238">DNA-binding</keyword>
<dbReference type="RefSeq" id="WP_074839441.1">
    <property type="nucleotide sequence ID" value="NZ_FNYY01000024.1"/>
</dbReference>
<evidence type="ECO:0000256" key="2">
    <source>
        <dbReference type="ARBA" id="ARBA00023015"/>
    </source>
</evidence>
<dbReference type="InterPro" id="IPR050950">
    <property type="entry name" value="HTH-type_LysR_regulators"/>
</dbReference>
<dbReference type="AlphaFoldDB" id="A0A975WEI0"/>
<dbReference type="PRINTS" id="PR00039">
    <property type="entry name" value="HTHLYSR"/>
</dbReference>
<dbReference type="Pfam" id="PF03466">
    <property type="entry name" value="LysR_substrate"/>
    <property type="match status" value="1"/>
</dbReference>
<evidence type="ECO:0000259" key="5">
    <source>
        <dbReference type="PROSITE" id="PS50931"/>
    </source>
</evidence>
<evidence type="ECO:0000256" key="3">
    <source>
        <dbReference type="ARBA" id="ARBA00023125"/>
    </source>
</evidence>
<accession>A0A975WEI0</accession>
<keyword evidence="4" id="KW-0804">Transcription</keyword>
<evidence type="ECO:0000256" key="1">
    <source>
        <dbReference type="ARBA" id="ARBA00009437"/>
    </source>
</evidence>
<name>A0A975WEI0_9RHOB</name>